<comment type="caution">
    <text evidence="2">The sequence shown here is derived from an EMBL/GenBank/DDBJ whole genome shotgun (WGS) entry which is preliminary data.</text>
</comment>
<feature type="transmembrane region" description="Helical" evidence="1">
    <location>
        <begin position="310"/>
        <end position="329"/>
    </location>
</feature>
<dbReference type="RefSeq" id="WP_124877782.1">
    <property type="nucleotide sequence ID" value="NZ_RQJO01000011.1"/>
</dbReference>
<reference evidence="2 3" key="1">
    <citation type="submission" date="2018-11" db="EMBL/GenBank/DDBJ databases">
        <authorList>
            <person name="Zhou Z."/>
            <person name="Wang G."/>
        </authorList>
    </citation>
    <scope>NUCLEOTIDE SEQUENCE [LARGE SCALE GENOMIC DNA]</scope>
    <source>
        <strain evidence="2 3">KCTC52004</strain>
    </source>
</reference>
<feature type="transmembrane region" description="Helical" evidence="1">
    <location>
        <begin position="93"/>
        <end position="113"/>
    </location>
</feature>
<keyword evidence="1" id="KW-1133">Transmembrane helix</keyword>
<accession>A0A3P1BFD6</accession>
<dbReference type="OrthoDB" id="910687at2"/>
<dbReference type="AlphaFoldDB" id="A0A3P1BFD6"/>
<feature type="transmembrane region" description="Helical" evidence="1">
    <location>
        <begin position="12"/>
        <end position="36"/>
    </location>
</feature>
<name>A0A3P1BFD6_9BACT</name>
<dbReference type="Proteomes" id="UP000271925">
    <property type="component" value="Unassembled WGS sequence"/>
</dbReference>
<feature type="transmembrane region" description="Helical" evidence="1">
    <location>
        <begin position="142"/>
        <end position="163"/>
    </location>
</feature>
<keyword evidence="1" id="KW-0472">Membrane</keyword>
<keyword evidence="3" id="KW-1185">Reference proteome</keyword>
<feature type="transmembrane region" description="Helical" evidence="1">
    <location>
        <begin position="372"/>
        <end position="393"/>
    </location>
</feature>
<feature type="transmembrane region" description="Helical" evidence="1">
    <location>
        <begin position="175"/>
        <end position="200"/>
    </location>
</feature>
<evidence type="ECO:0008006" key="4">
    <source>
        <dbReference type="Google" id="ProtNLM"/>
    </source>
</evidence>
<proteinExistence type="predicted"/>
<feature type="transmembrane region" description="Helical" evidence="1">
    <location>
        <begin position="349"/>
        <end position="365"/>
    </location>
</feature>
<evidence type="ECO:0000256" key="1">
    <source>
        <dbReference type="SAM" id="Phobius"/>
    </source>
</evidence>
<keyword evidence="1" id="KW-0812">Transmembrane</keyword>
<evidence type="ECO:0000313" key="2">
    <source>
        <dbReference type="EMBL" id="RRA99750.1"/>
    </source>
</evidence>
<organism evidence="2 3">
    <name type="scientific">Larkinella rosea</name>
    <dbReference type="NCBI Taxonomy" id="2025312"/>
    <lineage>
        <taxon>Bacteria</taxon>
        <taxon>Pseudomonadati</taxon>
        <taxon>Bacteroidota</taxon>
        <taxon>Cytophagia</taxon>
        <taxon>Cytophagales</taxon>
        <taxon>Spirosomataceae</taxon>
        <taxon>Larkinella</taxon>
    </lineage>
</organism>
<sequence length="573" mass="65776">MKNQFFKNSTWCKWVSILILFLPVAFYGSVFIQSLVNFPFYDDFFWYNKLILQAHNQPFLTQLQLIIKQHSDHRLILLKGSALLMAALGPFDFRWPILLTNGIFFLFSAHLVVTLYRVTRFWLFAAPCVFILYQFLPYTAVFSYGLQTLGILLFLYFAFFYVWKTDQLAYILTGLAALACVLTNTNGLLVLPILAVLYSLTHRFRAAFVYGLFTVLAFGTYFLGNYQWNAGTINDAHTQNRIFQSFLFLVEMLGAVSNTSLVYGHAVAVGLGLLVLSFISWAIVNQMQQVDWRHWYISPVAKPADARRHLILTAICMLGFILFTCLLLTYKRFNGIATQNNIAPHYRQYSSFALCFCYVVGLLLISRPRVSWIYLIVCTSVAIMINVFSYLYIHQELRFYTLSLRADAYNYKASRSILFFPPIDGDQARKTVTNEMVLSYTKHLIALPPAPVKSRIIPGVLAANVNEIPDGLTIALTDSTQKIPYLRDAFIILRNSKNDFYFPFINKINTPRTILRKQAVVGQAGYAHISRYIPNFVLPAGRYQAFLFDEGQQTIQQLSSRIEIPYRQSTTNY</sequence>
<evidence type="ECO:0000313" key="3">
    <source>
        <dbReference type="Proteomes" id="UP000271925"/>
    </source>
</evidence>
<gene>
    <name evidence="2" type="ORF">EHT25_24260</name>
</gene>
<protein>
    <recommendedName>
        <fullName evidence="4">Glycosyltransferase RgtA/B/C/D-like domain-containing protein</fullName>
    </recommendedName>
</protein>
<feature type="transmembrane region" description="Helical" evidence="1">
    <location>
        <begin position="262"/>
        <end position="284"/>
    </location>
</feature>
<feature type="transmembrane region" description="Helical" evidence="1">
    <location>
        <begin position="206"/>
        <end position="226"/>
    </location>
</feature>
<dbReference type="EMBL" id="RQJO01000011">
    <property type="protein sequence ID" value="RRA99750.1"/>
    <property type="molecule type" value="Genomic_DNA"/>
</dbReference>